<name>A0A6M3M0C7_9ZZZZ</name>
<evidence type="ECO:0000256" key="1">
    <source>
        <dbReference type="SAM" id="MobiDB-lite"/>
    </source>
</evidence>
<organism evidence="2">
    <name type="scientific">viral metagenome</name>
    <dbReference type="NCBI Taxonomy" id="1070528"/>
    <lineage>
        <taxon>unclassified sequences</taxon>
        <taxon>metagenomes</taxon>
        <taxon>organismal metagenomes</taxon>
    </lineage>
</organism>
<dbReference type="AlphaFoldDB" id="A0A6M3M0C7"/>
<reference evidence="2" key="1">
    <citation type="submission" date="2020-03" db="EMBL/GenBank/DDBJ databases">
        <title>The deep terrestrial virosphere.</title>
        <authorList>
            <person name="Holmfeldt K."/>
            <person name="Nilsson E."/>
            <person name="Simone D."/>
            <person name="Lopez-Fernandez M."/>
            <person name="Wu X."/>
            <person name="de Brujin I."/>
            <person name="Lundin D."/>
            <person name="Andersson A."/>
            <person name="Bertilsson S."/>
            <person name="Dopson M."/>
        </authorList>
    </citation>
    <scope>NUCLEOTIDE SEQUENCE</scope>
    <source>
        <strain evidence="2">MM171A00947</strain>
    </source>
</reference>
<protein>
    <submittedName>
        <fullName evidence="2">Uncharacterized protein</fullName>
    </submittedName>
</protein>
<sequence>MREEPVFVKLKTEWMGNAPGAIVKLPPRMANSLFSRDAGEIFEADQPNRIKAKLQRRDRDKMVHKAPVNKSLN</sequence>
<proteinExistence type="predicted"/>
<accession>A0A6M3M0C7</accession>
<feature type="region of interest" description="Disordered" evidence="1">
    <location>
        <begin position="54"/>
        <end position="73"/>
    </location>
</feature>
<gene>
    <name evidence="2" type="ORF">MM171A00947_0011</name>
</gene>
<evidence type="ECO:0000313" key="2">
    <source>
        <dbReference type="EMBL" id="QJA99639.1"/>
    </source>
</evidence>
<dbReference type="EMBL" id="MT143660">
    <property type="protein sequence ID" value="QJA99639.1"/>
    <property type="molecule type" value="Genomic_DNA"/>
</dbReference>